<evidence type="ECO:0000256" key="1">
    <source>
        <dbReference type="ARBA" id="ARBA00022801"/>
    </source>
</evidence>
<comment type="caution">
    <text evidence="6">The sequence shown here is derived from an EMBL/GenBank/DDBJ whole genome shotgun (WGS) entry which is preliminary data.</text>
</comment>
<sequence>MTTRFYGAQRSGDNNWTIYNHLPAGVPAGLRGKAFIADADGAHDLSGGWHDCGDHVKFGQTQFYSAYILLKGYAEFKTGYDDRYSFDYQGYKAANKWNFEDNAHDPNCIPDVLDEMKHEAEFLIKCIPNSSTFYYQVGKGGCPGDHCRWETAVKMQTNDANNGGQPRPVYKNPQDASMPSFCGATLALMSRMYKKFDAAFAATCLQHAVYAYNYAKANPGTVGSAGGGQYGAKTNWKDDFATLCAELYWATGNVAYRTEAISQGPITPNMGYTFDYANTGEIALYNLAVLGDAASLTTFNNRITGHFLADGSRNGQGVYNAHGGGWGALRYNANSSFLIALYCKLNNNYTAPVLEKLHKDIDYIMGANTSKRSYIVGFVPGGTGYVSPLKPHHRNAFLRDDNPAGTDNSLTIPAKNQQLGALVGGKRDGTYNDNREDYVNSEVGIDYNAGLVGALGFINSRVAPVDTNKFCGNPPTCEIPSLGADISTCGTTFPIQLNSNTSAGSSIRFTWKKISPTASVLVNSSGNAADNKYAVTAANGAGTYVVIRDSLDAANAVACSKSDTIVISSTLPVPVLSPTGAIDLCNPAFVNLTVTNAAGFPGSTIWQWSLDGNNLTGEEAQALLNVRKAGVYKIAASIAGCTTTEASITITSSMPIPVDGCASAAPIKLSIAGATGGPYNWYATATSTTPLATGVTTFDAPAAGTYYVQDMSSTAGSVGPTTVYSGGSSWGAAPAGNVLLFNVTKDFTLTSFKVPFGNIYSNNTAATITVEIVNSSGVPLSPVKTFTSEPVNVTTAMANSLITFNFTGFDIKSAWGANLGMRISFLNLNGEPFWHSTGASYPYVSNPSGIVSITGTLGGQADANDYMYFYDWKISTGNNCSRLPVIATIGAGCEITPVRLLEFKGTRENNVTSLSWITASEENSSYFEIQRSTNGKEFTGIGKVQAAGISSSVLYYTFEDRYPVNGLFYYRLKQVDFDGSHELSKIVTVSNEDQTRISLVPNPFLKSSQLSIVSPYNSSYSAYVVDLSGMIVETAENLGVGEKVDIGASLSSGMYLLKVVVHGKTYHVKMVKN</sequence>
<evidence type="ECO:0000256" key="4">
    <source>
        <dbReference type="ARBA" id="ARBA00023326"/>
    </source>
</evidence>
<dbReference type="GO" id="GO:0004553">
    <property type="term" value="F:hydrolase activity, hydrolyzing O-glycosyl compounds"/>
    <property type="evidence" value="ECO:0007669"/>
    <property type="project" value="InterPro"/>
</dbReference>
<dbReference type="STRING" id="153721.MYP_1796"/>
<evidence type="ECO:0000259" key="5">
    <source>
        <dbReference type="Pfam" id="PF00759"/>
    </source>
</evidence>
<keyword evidence="2" id="KW-0119">Carbohydrate metabolism</keyword>
<dbReference type="eggNOG" id="COG5297">
    <property type="taxonomic scope" value="Bacteria"/>
</dbReference>
<dbReference type="InterPro" id="IPR008928">
    <property type="entry name" value="6-hairpin_glycosidase_sf"/>
</dbReference>
<dbReference type="eggNOG" id="COG3391">
    <property type="taxonomic scope" value="Bacteria"/>
</dbReference>
<evidence type="ECO:0000313" key="7">
    <source>
        <dbReference type="Proteomes" id="UP000030185"/>
    </source>
</evidence>
<keyword evidence="4" id="KW-0624">Polysaccharide degradation</keyword>
<dbReference type="SMR" id="A0A098LE78"/>
<name>A0A098LE78_9BACT</name>
<keyword evidence="1" id="KW-0378">Hydrolase</keyword>
<organism evidence="6 7">
    <name type="scientific">Sporocytophaga myxococcoides</name>
    <dbReference type="NCBI Taxonomy" id="153721"/>
    <lineage>
        <taxon>Bacteria</taxon>
        <taxon>Pseudomonadati</taxon>
        <taxon>Bacteroidota</taxon>
        <taxon>Cytophagia</taxon>
        <taxon>Cytophagales</taxon>
        <taxon>Cytophagaceae</taxon>
        <taxon>Sporocytophaga</taxon>
    </lineage>
</organism>
<evidence type="ECO:0000256" key="3">
    <source>
        <dbReference type="ARBA" id="ARBA00023295"/>
    </source>
</evidence>
<dbReference type="InterPro" id="IPR026444">
    <property type="entry name" value="Secre_tail"/>
</dbReference>
<dbReference type="NCBIfam" id="TIGR04183">
    <property type="entry name" value="Por_Secre_tail"/>
    <property type="match status" value="1"/>
</dbReference>
<proteinExistence type="predicted"/>
<dbReference type="Gene3D" id="1.50.10.10">
    <property type="match status" value="1"/>
</dbReference>
<dbReference type="SUPFAM" id="SSF48208">
    <property type="entry name" value="Six-hairpin glycosidases"/>
    <property type="match status" value="1"/>
</dbReference>
<dbReference type="EMBL" id="BBLT01000003">
    <property type="protein sequence ID" value="GAL84568.1"/>
    <property type="molecule type" value="Genomic_DNA"/>
</dbReference>
<dbReference type="AlphaFoldDB" id="A0A098LE78"/>
<gene>
    <name evidence="6" type="ORF">MYP_1796</name>
</gene>
<accession>A0A098LE78</accession>
<protein>
    <submittedName>
        <fullName evidence="6">Endoglucanase-like protein</fullName>
    </submittedName>
</protein>
<feature type="domain" description="Glycoside hydrolase family 9" evidence="5">
    <location>
        <begin position="3"/>
        <end position="455"/>
    </location>
</feature>
<keyword evidence="7" id="KW-1185">Reference proteome</keyword>
<reference evidence="6 7" key="1">
    <citation type="submission" date="2014-09" db="EMBL/GenBank/DDBJ databases">
        <title>Sporocytophaga myxococcoides PG-01 genome sequencing.</title>
        <authorList>
            <person name="Liu L."/>
            <person name="Gao P.J."/>
            <person name="Chen G.J."/>
            <person name="Wang L.S."/>
        </authorList>
    </citation>
    <scope>NUCLEOTIDE SEQUENCE [LARGE SCALE GENOMIC DNA]</scope>
    <source>
        <strain evidence="6 7">PG-01</strain>
    </source>
</reference>
<dbReference type="InterPro" id="IPR001701">
    <property type="entry name" value="Glyco_hydro_9"/>
</dbReference>
<evidence type="ECO:0000313" key="6">
    <source>
        <dbReference type="EMBL" id="GAL84568.1"/>
    </source>
</evidence>
<keyword evidence="3" id="KW-0326">Glycosidase</keyword>
<evidence type="ECO:0000256" key="2">
    <source>
        <dbReference type="ARBA" id="ARBA00023277"/>
    </source>
</evidence>
<dbReference type="InterPro" id="IPR012341">
    <property type="entry name" value="6hp_glycosidase-like_sf"/>
</dbReference>
<dbReference type="GO" id="GO:0000272">
    <property type="term" value="P:polysaccharide catabolic process"/>
    <property type="evidence" value="ECO:0007669"/>
    <property type="project" value="UniProtKB-KW"/>
</dbReference>
<dbReference type="Pfam" id="PF00759">
    <property type="entry name" value="Glyco_hydro_9"/>
    <property type="match status" value="1"/>
</dbReference>
<dbReference type="PANTHER" id="PTHR22298">
    <property type="entry name" value="ENDO-1,4-BETA-GLUCANASE"/>
    <property type="match status" value="1"/>
</dbReference>
<dbReference type="Proteomes" id="UP000030185">
    <property type="component" value="Unassembled WGS sequence"/>
</dbReference>